<evidence type="ECO:0000313" key="5">
    <source>
        <dbReference type="Proteomes" id="UP000465112"/>
    </source>
</evidence>
<dbReference type="GO" id="GO:0006887">
    <property type="term" value="P:exocytosis"/>
    <property type="evidence" value="ECO:0007669"/>
    <property type="project" value="TreeGrafter"/>
</dbReference>
<dbReference type="PANTHER" id="PTHR45729:SF1">
    <property type="entry name" value="DOUBLE C2-LIKE DOMAIN-CONTAINING PROTEIN ALPHA"/>
    <property type="match status" value="1"/>
</dbReference>
<evidence type="ECO:0000259" key="3">
    <source>
        <dbReference type="PROSITE" id="PS50004"/>
    </source>
</evidence>
<evidence type="ECO:0000256" key="2">
    <source>
        <dbReference type="SAM" id="MobiDB-lite"/>
    </source>
</evidence>
<evidence type="ECO:0000313" key="4">
    <source>
        <dbReference type="EMBL" id="KAF1380174.1"/>
    </source>
</evidence>
<dbReference type="EMBL" id="VHII01000015">
    <property type="protein sequence ID" value="KAF1380174.1"/>
    <property type="molecule type" value="Genomic_DNA"/>
</dbReference>
<dbReference type="Gene3D" id="2.60.40.150">
    <property type="entry name" value="C2 domain"/>
    <property type="match status" value="1"/>
</dbReference>
<accession>A0A6A5EWX9</accession>
<gene>
    <name evidence="4" type="ORF">PFLUV_G00184030</name>
</gene>
<dbReference type="GO" id="GO:0061669">
    <property type="term" value="P:spontaneous neurotransmitter secretion"/>
    <property type="evidence" value="ECO:0007669"/>
    <property type="project" value="TreeGrafter"/>
</dbReference>
<evidence type="ECO:0000256" key="1">
    <source>
        <dbReference type="ARBA" id="ARBA00022723"/>
    </source>
</evidence>
<proteinExistence type="predicted"/>
<feature type="domain" description="C2" evidence="3">
    <location>
        <begin position="113"/>
        <end position="181"/>
    </location>
</feature>
<comment type="caution">
    <text evidence="4">The sequence shown here is derived from an EMBL/GenBank/DDBJ whole genome shotgun (WGS) entry which is preliminary data.</text>
</comment>
<sequence length="181" mass="18892">MTVRRGKKLSISIQEHMAIDVCPGPIRPIRQISAYFPRLSPTSPGPLSPNPASSPLALSPGSVASGTVGGAHLLSPLLAHGRPGGGGGGSLSLTSSVDTSVEINSSDSDDCTALGTLEFQLRYEQSSSELHCTVLRAKGLKSMDFNGLSDPYVKLHLLPGACKANKLKTKTIRNSPESSVE</sequence>
<dbReference type="GO" id="GO:0046872">
    <property type="term" value="F:metal ion binding"/>
    <property type="evidence" value="ECO:0007669"/>
    <property type="project" value="UniProtKB-KW"/>
</dbReference>
<reference evidence="4 5" key="1">
    <citation type="submission" date="2019-06" db="EMBL/GenBank/DDBJ databases">
        <title>A chromosome-scale genome assembly of the European perch, Perca fluviatilis.</title>
        <authorList>
            <person name="Roques C."/>
            <person name="Zahm M."/>
            <person name="Cabau C."/>
            <person name="Klopp C."/>
            <person name="Bouchez O."/>
            <person name="Donnadieu C."/>
            <person name="Kuhl H."/>
            <person name="Gislard M."/>
            <person name="Guendouz S."/>
            <person name="Journot L."/>
            <person name="Haffray P."/>
            <person name="Bestin A."/>
            <person name="Morvezen R."/>
            <person name="Feron R."/>
            <person name="Wen M."/>
            <person name="Jouanno E."/>
            <person name="Herpin A."/>
            <person name="Schartl M."/>
            <person name="Postlethwait J."/>
            <person name="Schaerlinger B."/>
            <person name="Chardard D."/>
            <person name="Lecocq T."/>
            <person name="Poncet C."/>
            <person name="Jaffrelo L."/>
            <person name="Lampietro C."/>
            <person name="Guiguen Y."/>
        </authorList>
    </citation>
    <scope>NUCLEOTIDE SEQUENCE [LARGE SCALE GENOMIC DNA]</scope>
    <source>
        <tissue evidence="4">Blood</tissue>
    </source>
</reference>
<dbReference type="PANTHER" id="PTHR45729">
    <property type="entry name" value="RABPHILIN, ISOFORM A"/>
    <property type="match status" value="1"/>
</dbReference>
<dbReference type="InterPro" id="IPR000008">
    <property type="entry name" value="C2_dom"/>
</dbReference>
<protein>
    <recommendedName>
        <fullName evidence="3">C2 domain-containing protein</fullName>
    </recommendedName>
</protein>
<dbReference type="InterPro" id="IPR043566">
    <property type="entry name" value="Rabphilin/DOC2/Noc2"/>
</dbReference>
<name>A0A6A5EWX9_PERFL</name>
<feature type="compositionally biased region" description="Low complexity" evidence="2">
    <location>
        <begin position="50"/>
        <end position="59"/>
    </location>
</feature>
<dbReference type="SUPFAM" id="SSF49562">
    <property type="entry name" value="C2 domain (Calcium/lipid-binding domain, CaLB)"/>
    <property type="match status" value="1"/>
</dbReference>
<dbReference type="InterPro" id="IPR035892">
    <property type="entry name" value="C2_domain_sf"/>
</dbReference>
<keyword evidence="1" id="KW-0479">Metal-binding</keyword>
<dbReference type="GO" id="GO:0098850">
    <property type="term" value="C:extrinsic component of synaptic vesicle membrane"/>
    <property type="evidence" value="ECO:0007669"/>
    <property type="project" value="TreeGrafter"/>
</dbReference>
<dbReference type="Pfam" id="PF00168">
    <property type="entry name" value="C2"/>
    <property type="match status" value="1"/>
</dbReference>
<dbReference type="GO" id="GO:0017158">
    <property type="term" value="P:regulation of calcium ion-dependent exocytosis"/>
    <property type="evidence" value="ECO:0007669"/>
    <property type="project" value="TreeGrafter"/>
</dbReference>
<feature type="region of interest" description="Disordered" evidence="2">
    <location>
        <begin position="40"/>
        <end position="59"/>
    </location>
</feature>
<keyword evidence="5" id="KW-1185">Reference proteome</keyword>
<dbReference type="AlphaFoldDB" id="A0A6A5EWX9"/>
<dbReference type="PROSITE" id="PS50004">
    <property type="entry name" value="C2"/>
    <property type="match status" value="1"/>
</dbReference>
<organism evidence="4 5">
    <name type="scientific">Perca fluviatilis</name>
    <name type="common">European perch</name>
    <dbReference type="NCBI Taxonomy" id="8168"/>
    <lineage>
        <taxon>Eukaryota</taxon>
        <taxon>Metazoa</taxon>
        <taxon>Chordata</taxon>
        <taxon>Craniata</taxon>
        <taxon>Vertebrata</taxon>
        <taxon>Euteleostomi</taxon>
        <taxon>Actinopterygii</taxon>
        <taxon>Neopterygii</taxon>
        <taxon>Teleostei</taxon>
        <taxon>Neoteleostei</taxon>
        <taxon>Acanthomorphata</taxon>
        <taxon>Eupercaria</taxon>
        <taxon>Perciformes</taxon>
        <taxon>Percoidei</taxon>
        <taxon>Percidae</taxon>
        <taxon>Percinae</taxon>
        <taxon>Perca</taxon>
    </lineage>
</organism>
<dbReference type="Proteomes" id="UP000465112">
    <property type="component" value="Chromosome 15"/>
</dbReference>